<gene>
    <name evidence="1" type="ORF">CPELLU_LOCUS3926</name>
</gene>
<name>A0A9N9ALP2_9GLOM</name>
<accession>A0A9N9ALP2</accession>
<proteinExistence type="predicted"/>
<dbReference type="EMBL" id="CAJVQA010001976">
    <property type="protein sequence ID" value="CAG8532853.1"/>
    <property type="molecule type" value="Genomic_DNA"/>
</dbReference>
<organism evidence="1 2">
    <name type="scientific">Cetraspora pellucida</name>
    <dbReference type="NCBI Taxonomy" id="1433469"/>
    <lineage>
        <taxon>Eukaryota</taxon>
        <taxon>Fungi</taxon>
        <taxon>Fungi incertae sedis</taxon>
        <taxon>Mucoromycota</taxon>
        <taxon>Glomeromycotina</taxon>
        <taxon>Glomeromycetes</taxon>
        <taxon>Diversisporales</taxon>
        <taxon>Gigasporaceae</taxon>
        <taxon>Cetraspora</taxon>
    </lineage>
</organism>
<protein>
    <submittedName>
        <fullName evidence="1">259_t:CDS:1</fullName>
    </submittedName>
</protein>
<reference evidence="1" key="1">
    <citation type="submission" date="2021-06" db="EMBL/GenBank/DDBJ databases">
        <authorList>
            <person name="Kallberg Y."/>
            <person name="Tangrot J."/>
            <person name="Rosling A."/>
        </authorList>
    </citation>
    <scope>NUCLEOTIDE SEQUENCE</scope>
    <source>
        <strain evidence="1">FL966</strain>
    </source>
</reference>
<dbReference type="AlphaFoldDB" id="A0A9N9ALP2"/>
<comment type="caution">
    <text evidence="1">The sequence shown here is derived from an EMBL/GenBank/DDBJ whole genome shotgun (WGS) entry which is preliminary data.</text>
</comment>
<dbReference type="Proteomes" id="UP000789759">
    <property type="component" value="Unassembled WGS sequence"/>
</dbReference>
<sequence length="49" mass="5966">MHFRGKHRHEKQLVRFRMKRRKAFARVRKKAKSQECIKGARSSGGYRCY</sequence>
<evidence type="ECO:0000313" key="1">
    <source>
        <dbReference type="EMBL" id="CAG8532853.1"/>
    </source>
</evidence>
<keyword evidence="2" id="KW-1185">Reference proteome</keyword>
<evidence type="ECO:0000313" key="2">
    <source>
        <dbReference type="Proteomes" id="UP000789759"/>
    </source>
</evidence>